<dbReference type="KEGG" id="mor:MOC_5548"/>
<dbReference type="HOGENOM" id="CLU_2508918_0_0_5"/>
<evidence type="ECO:0000256" key="1">
    <source>
        <dbReference type="SAM" id="MobiDB-lite"/>
    </source>
</evidence>
<reference evidence="2 3" key="1">
    <citation type="journal article" date="2014" name="PLoS ONE">
        <title>Genome Information of Methylobacterium oryzae, a Plant-Probiotic Methylotroph in the Phyllosphere.</title>
        <authorList>
            <person name="Kwak M.J."/>
            <person name="Jeong H."/>
            <person name="Madhaiyan M."/>
            <person name="Lee Y."/>
            <person name="Sa T.M."/>
            <person name="Oh T.K."/>
            <person name="Kim J.F."/>
        </authorList>
    </citation>
    <scope>NUCLEOTIDE SEQUENCE [LARGE SCALE GENOMIC DNA]</scope>
    <source>
        <strain evidence="2 3">CBMB20</strain>
    </source>
</reference>
<protein>
    <submittedName>
        <fullName evidence="2">Protein of unassigned function</fullName>
    </submittedName>
</protein>
<evidence type="ECO:0000313" key="2">
    <source>
        <dbReference type="EMBL" id="AIQ93303.1"/>
    </source>
</evidence>
<dbReference type="EMBL" id="CP003811">
    <property type="protein sequence ID" value="AIQ93303.1"/>
    <property type="molecule type" value="Genomic_DNA"/>
</dbReference>
<evidence type="ECO:0000313" key="3">
    <source>
        <dbReference type="Proteomes" id="UP000029492"/>
    </source>
</evidence>
<organism evidence="2 3">
    <name type="scientific">Methylobacterium oryzae CBMB20</name>
    <dbReference type="NCBI Taxonomy" id="693986"/>
    <lineage>
        <taxon>Bacteria</taxon>
        <taxon>Pseudomonadati</taxon>
        <taxon>Pseudomonadota</taxon>
        <taxon>Alphaproteobacteria</taxon>
        <taxon>Hyphomicrobiales</taxon>
        <taxon>Methylobacteriaceae</taxon>
        <taxon>Methylobacterium</taxon>
    </lineage>
</organism>
<feature type="region of interest" description="Disordered" evidence="1">
    <location>
        <begin position="1"/>
        <end position="21"/>
    </location>
</feature>
<gene>
    <name evidence="2" type="ORF">MOC_5548</name>
</gene>
<accession>A0A089P5H8</accession>
<sequence length="85" mass="9530">MRAAFHRRGDPDLSWGDHGADGRPAATVNDWFTQSANLHRPPRSGCDRPAFYGQFHRRRAAMLILNPLTGQTVEVRVPRPKPKAA</sequence>
<dbReference type="Proteomes" id="UP000029492">
    <property type="component" value="Chromosome"/>
</dbReference>
<name>A0A089P5H8_9HYPH</name>
<keyword evidence="3" id="KW-1185">Reference proteome</keyword>
<dbReference type="AlphaFoldDB" id="A0A089P5H8"/>
<dbReference type="STRING" id="693986.MOC_5548"/>
<proteinExistence type="predicted"/>